<comment type="caution">
    <text evidence="1">The sequence shown here is derived from an EMBL/GenBank/DDBJ whole genome shotgun (WGS) entry which is preliminary data.</text>
</comment>
<evidence type="ECO:0008006" key="3">
    <source>
        <dbReference type="Google" id="ProtNLM"/>
    </source>
</evidence>
<protein>
    <recommendedName>
        <fullName evidence="3">Ketohydroxyglutarate aldolase</fullName>
    </recommendedName>
</protein>
<evidence type="ECO:0000313" key="1">
    <source>
        <dbReference type="EMBL" id="RZQ63701.1"/>
    </source>
</evidence>
<dbReference type="OrthoDB" id="4948868at2"/>
<sequence length="72" mass="7247">MVADTRVVVSVSDQRSPLGPVVSALEAAGLRVDEVLEPIGVVTGSVGSGGLDGLRAVPGVSHVEEQREVGPS</sequence>
<reference evidence="1 2" key="1">
    <citation type="submission" date="2019-02" db="EMBL/GenBank/DDBJ databases">
        <title>Draft genome sequence of Amycolatopsis sp. 8-3EHSu isolated from roots of Suaeda maritima.</title>
        <authorList>
            <person name="Duangmal K."/>
            <person name="Chantavorakit T."/>
        </authorList>
    </citation>
    <scope>NUCLEOTIDE SEQUENCE [LARGE SCALE GENOMIC DNA]</scope>
    <source>
        <strain evidence="1 2">8-3EHSu</strain>
    </source>
</reference>
<name>A0A4Q7J7P9_9PSEU</name>
<evidence type="ECO:0000313" key="2">
    <source>
        <dbReference type="Proteomes" id="UP000292003"/>
    </source>
</evidence>
<dbReference type="EMBL" id="SFCC01000005">
    <property type="protein sequence ID" value="RZQ63701.1"/>
    <property type="molecule type" value="Genomic_DNA"/>
</dbReference>
<dbReference type="AlphaFoldDB" id="A0A4Q7J7P9"/>
<gene>
    <name evidence="1" type="ORF">EWH70_11015</name>
</gene>
<keyword evidence="2" id="KW-1185">Reference proteome</keyword>
<organism evidence="1 2">
    <name type="scientific">Amycolatopsis suaedae</name>
    <dbReference type="NCBI Taxonomy" id="2510978"/>
    <lineage>
        <taxon>Bacteria</taxon>
        <taxon>Bacillati</taxon>
        <taxon>Actinomycetota</taxon>
        <taxon>Actinomycetes</taxon>
        <taxon>Pseudonocardiales</taxon>
        <taxon>Pseudonocardiaceae</taxon>
        <taxon>Amycolatopsis</taxon>
    </lineage>
</organism>
<dbReference type="Proteomes" id="UP000292003">
    <property type="component" value="Unassembled WGS sequence"/>
</dbReference>
<accession>A0A4Q7J7P9</accession>
<proteinExistence type="predicted"/>